<evidence type="ECO:0000313" key="2">
    <source>
        <dbReference type="Proteomes" id="UP000002786"/>
    </source>
</evidence>
<keyword evidence="2" id="KW-1185">Reference proteome</keyword>
<dbReference type="HOGENOM" id="CLU_2918799_0_0_10"/>
<evidence type="ECO:0000313" key="1">
    <source>
        <dbReference type="EMBL" id="EIM32060.1"/>
    </source>
</evidence>
<dbReference type="AlphaFoldDB" id="I4Z768"/>
<sequence length="61" mass="7140">MIFSNLVVFKTLSSNHRMYNLYTKFVKILEICKQFSENLVNESGNVPRVESTSKCKIIKRI</sequence>
<accession>I4Z768</accession>
<name>I4Z768_9BACT</name>
<reference evidence="1 2" key="1">
    <citation type="submission" date="2012-02" db="EMBL/GenBank/DDBJ databases">
        <title>Improved High-Quality Draft genome of Prevotella bivia DSM 20514.</title>
        <authorList>
            <consortium name="US DOE Joint Genome Institute (JGI-PGF)"/>
            <person name="Lucas S."/>
            <person name="Copeland A."/>
            <person name="Lapidus A."/>
            <person name="Bruce D."/>
            <person name="Goodwin L."/>
            <person name="Pitluck S."/>
            <person name="Peters L."/>
            <person name="Mikhailova N."/>
            <person name="Munk A.C.C."/>
            <person name="Kyrpides N."/>
            <person name="Mavromatis K."/>
            <person name="Detter J.C."/>
            <person name="Han C."/>
            <person name="Land M."/>
            <person name="Hauser L."/>
            <person name="Markowitz V."/>
            <person name="Cheng J.-F."/>
            <person name="Hugenholtz P."/>
            <person name="Woyke T."/>
            <person name="Wu D."/>
            <person name="Gronow S."/>
            <person name="Wellnitz S."/>
            <person name="Brambilla E."/>
            <person name="Klenk H.-P."/>
            <person name="Eisen J.A."/>
        </authorList>
    </citation>
    <scope>NUCLEOTIDE SEQUENCE [LARGE SCALE GENOMIC DNA]</scope>
    <source>
        <strain evidence="1 2">DSM 20514</strain>
    </source>
</reference>
<dbReference type="Proteomes" id="UP000002786">
    <property type="component" value="Unassembled WGS sequence"/>
</dbReference>
<proteinExistence type="predicted"/>
<organism evidence="1 2">
    <name type="scientific">Prevotella bivia DSM 20514</name>
    <dbReference type="NCBI Taxonomy" id="868129"/>
    <lineage>
        <taxon>Bacteria</taxon>
        <taxon>Pseudomonadati</taxon>
        <taxon>Bacteroidota</taxon>
        <taxon>Bacteroidia</taxon>
        <taxon>Bacteroidales</taxon>
        <taxon>Prevotellaceae</taxon>
        <taxon>Prevotella</taxon>
    </lineage>
</organism>
<gene>
    <name evidence="1" type="ORF">PrebiDRAFT_0276</name>
</gene>
<protein>
    <submittedName>
        <fullName evidence="1">Uncharacterized protein</fullName>
    </submittedName>
</protein>
<dbReference type="EMBL" id="JH660660">
    <property type="protein sequence ID" value="EIM32060.1"/>
    <property type="molecule type" value="Genomic_DNA"/>
</dbReference>